<evidence type="ECO:0000313" key="2">
    <source>
        <dbReference type="Proteomes" id="UP000011115"/>
    </source>
</evidence>
<protein>
    <recommendedName>
        <fullName evidence="3">F-box associated domain-containing protein</fullName>
    </recommendedName>
</protein>
<dbReference type="HOGENOM" id="CLU_1274203_0_0_1"/>
<dbReference type="EnsemblPlants" id="PGSC0003DMT400086006">
    <property type="protein sequence ID" value="PGSC0003DMT400086006"/>
    <property type="gene ID" value="PGSC0003DMG400035577"/>
</dbReference>
<name>M1DAS7_SOLTU</name>
<evidence type="ECO:0000313" key="1">
    <source>
        <dbReference type="EnsemblPlants" id="PGSC0003DMT400086006"/>
    </source>
</evidence>
<dbReference type="Proteomes" id="UP000011115">
    <property type="component" value="Unassembled WGS sequence"/>
</dbReference>
<keyword evidence="2" id="KW-1185">Reference proteome</keyword>
<dbReference type="InParanoid" id="M1DAS7"/>
<dbReference type="AlphaFoldDB" id="M1DAS7"/>
<reference evidence="1" key="2">
    <citation type="submission" date="2015-06" db="UniProtKB">
        <authorList>
            <consortium name="EnsemblPlants"/>
        </authorList>
    </citation>
    <scope>IDENTIFICATION</scope>
    <source>
        <strain evidence="1">DM1-3 516 R44</strain>
    </source>
</reference>
<dbReference type="Gramene" id="PGSC0003DMT400086006">
    <property type="protein sequence ID" value="PGSC0003DMT400086006"/>
    <property type="gene ID" value="PGSC0003DMG400035577"/>
</dbReference>
<sequence>MKKTLPILEQSLENEKINYSIWSYNEDEGSHEDIIEGISTDEGCVYWSLDYNPNITQDWSSSERKLGLFRFVSKNSIIIRFNAKSDELERFSTPDFIGEMELYVLSPLNGCLGLYGGKTESNVWIKKQDKWELLVKMHRIKPCVKSIKVLYYTKDDEIIFQGAAGGQHFFSNYSPRKRAIFVTYYRPLPYIRSWYVHRDATCLDSLSFPRLDTHGQD</sequence>
<reference evidence="2" key="1">
    <citation type="journal article" date="2011" name="Nature">
        <title>Genome sequence and analysis of the tuber crop potato.</title>
        <authorList>
            <consortium name="The Potato Genome Sequencing Consortium"/>
        </authorList>
    </citation>
    <scope>NUCLEOTIDE SEQUENCE [LARGE SCALE GENOMIC DNA]</scope>
    <source>
        <strain evidence="2">cv. DM1-3 516 R44</strain>
    </source>
</reference>
<dbReference type="PaxDb" id="4113-PGSC0003DMT400086006"/>
<proteinExistence type="predicted"/>
<accession>M1DAS7</accession>
<evidence type="ECO:0008006" key="3">
    <source>
        <dbReference type="Google" id="ProtNLM"/>
    </source>
</evidence>
<organism evidence="1 2">
    <name type="scientific">Solanum tuberosum</name>
    <name type="common">Potato</name>
    <dbReference type="NCBI Taxonomy" id="4113"/>
    <lineage>
        <taxon>Eukaryota</taxon>
        <taxon>Viridiplantae</taxon>
        <taxon>Streptophyta</taxon>
        <taxon>Embryophyta</taxon>
        <taxon>Tracheophyta</taxon>
        <taxon>Spermatophyta</taxon>
        <taxon>Magnoliopsida</taxon>
        <taxon>eudicotyledons</taxon>
        <taxon>Gunneridae</taxon>
        <taxon>Pentapetalae</taxon>
        <taxon>asterids</taxon>
        <taxon>lamiids</taxon>
        <taxon>Solanales</taxon>
        <taxon>Solanaceae</taxon>
        <taxon>Solanoideae</taxon>
        <taxon>Solaneae</taxon>
        <taxon>Solanum</taxon>
    </lineage>
</organism>